<sequence>MTRPEACESVGTEFRSCVDRVGFWGRLKGDCEALKVEFESCMSRELQKRRSESLETARERKKNWKERNQAAGLPAGP</sequence>
<evidence type="ECO:0000313" key="5">
    <source>
        <dbReference type="EMBL" id="TPX31665.1"/>
    </source>
</evidence>
<evidence type="ECO:0000256" key="3">
    <source>
        <dbReference type="RuleBase" id="RU364104"/>
    </source>
</evidence>
<comment type="subcellular location">
    <subcellularLocation>
        <location evidence="3">Mitochondrion inner membrane</location>
    </subcellularLocation>
</comment>
<evidence type="ECO:0000313" key="6">
    <source>
        <dbReference type="Proteomes" id="UP000319731"/>
    </source>
</evidence>
<organism evidence="5 6">
    <name type="scientific">Synchytrium microbalum</name>
    <dbReference type="NCBI Taxonomy" id="1806994"/>
    <lineage>
        <taxon>Eukaryota</taxon>
        <taxon>Fungi</taxon>
        <taxon>Fungi incertae sedis</taxon>
        <taxon>Chytridiomycota</taxon>
        <taxon>Chytridiomycota incertae sedis</taxon>
        <taxon>Chytridiomycetes</taxon>
        <taxon>Synchytriales</taxon>
        <taxon>Synchytriaceae</taxon>
        <taxon>Synchytrium</taxon>
    </lineage>
</organism>
<dbReference type="AlphaFoldDB" id="A0A507C2A0"/>
<comment type="similarity">
    <text evidence="1 3">Belongs to the CMC family.</text>
</comment>
<dbReference type="GeneID" id="42006305"/>
<dbReference type="GO" id="GO:0005743">
    <property type="term" value="C:mitochondrial inner membrane"/>
    <property type="evidence" value="ECO:0007669"/>
    <property type="project" value="UniProtKB-SubCell"/>
</dbReference>
<dbReference type="Proteomes" id="UP000319731">
    <property type="component" value="Unassembled WGS sequence"/>
</dbReference>
<dbReference type="Pfam" id="PF08583">
    <property type="entry name" value="Cmc1"/>
    <property type="match status" value="1"/>
</dbReference>
<name>A0A507C2A0_9FUNG</name>
<evidence type="ECO:0000256" key="1">
    <source>
        <dbReference type="ARBA" id="ARBA00007347"/>
    </source>
</evidence>
<reference evidence="5 6" key="1">
    <citation type="journal article" date="2019" name="Sci. Rep.">
        <title>Comparative genomics of chytrid fungi reveal insights into the obligate biotrophic and pathogenic lifestyle of Synchytrium endobioticum.</title>
        <authorList>
            <person name="van de Vossenberg B.T.L.H."/>
            <person name="Warris S."/>
            <person name="Nguyen H.D.T."/>
            <person name="van Gent-Pelzer M.P.E."/>
            <person name="Joly D.L."/>
            <person name="van de Geest H.C."/>
            <person name="Bonants P.J.M."/>
            <person name="Smith D.S."/>
            <person name="Levesque C.A."/>
            <person name="van der Lee T.A.J."/>
        </authorList>
    </citation>
    <scope>NUCLEOTIDE SEQUENCE [LARGE SCALE GENOMIC DNA]</scope>
    <source>
        <strain evidence="5 6">JEL517</strain>
    </source>
</reference>
<dbReference type="RefSeq" id="XP_031023039.1">
    <property type="nucleotide sequence ID" value="XM_031171008.1"/>
</dbReference>
<keyword evidence="3" id="KW-0496">Mitochondrion</keyword>
<gene>
    <name evidence="5" type="ORF">SmJEL517_g05080</name>
</gene>
<keyword evidence="3" id="KW-0472">Membrane</keyword>
<protein>
    <recommendedName>
        <fullName evidence="3">COX assembly mitochondrial protein</fullName>
    </recommendedName>
</protein>
<feature type="region of interest" description="Disordered" evidence="4">
    <location>
        <begin position="45"/>
        <end position="77"/>
    </location>
</feature>
<feature type="compositionally biased region" description="Basic and acidic residues" evidence="4">
    <location>
        <begin position="45"/>
        <end position="58"/>
    </location>
</feature>
<comment type="function">
    <text evidence="3">Required for mitochondrial cytochrome c oxidase (COX) assembly and respiration.</text>
</comment>
<dbReference type="OrthoDB" id="2094437at2759"/>
<keyword evidence="6" id="KW-1185">Reference proteome</keyword>
<keyword evidence="3" id="KW-0143">Chaperone</keyword>
<dbReference type="InterPro" id="IPR013892">
    <property type="entry name" value="Cyt_c_biogenesis_Cmc1-like"/>
</dbReference>
<comment type="caution">
    <text evidence="5">The sequence shown here is derived from an EMBL/GenBank/DDBJ whole genome shotgun (WGS) entry which is preliminary data.</text>
</comment>
<accession>A0A507C2A0</accession>
<keyword evidence="3" id="KW-0999">Mitochondrion inner membrane</keyword>
<evidence type="ECO:0000256" key="4">
    <source>
        <dbReference type="SAM" id="MobiDB-lite"/>
    </source>
</evidence>
<keyword evidence="2" id="KW-1015">Disulfide bond</keyword>
<dbReference type="EMBL" id="QEAO01000041">
    <property type="protein sequence ID" value="TPX31665.1"/>
    <property type="molecule type" value="Genomic_DNA"/>
</dbReference>
<proteinExistence type="inferred from homology"/>
<evidence type="ECO:0000256" key="2">
    <source>
        <dbReference type="ARBA" id="ARBA00023157"/>
    </source>
</evidence>